<gene>
    <name evidence="1" type="ORF">SAMN05660742_12237</name>
</gene>
<dbReference type="AlphaFoldDB" id="A0A1H7CQ93"/>
<dbReference type="EMBL" id="FNZK01000022">
    <property type="protein sequence ID" value="SEJ89342.1"/>
    <property type="molecule type" value="Genomic_DNA"/>
</dbReference>
<dbReference type="SUPFAM" id="SSF69279">
    <property type="entry name" value="Phage tail proteins"/>
    <property type="match status" value="1"/>
</dbReference>
<dbReference type="RefSeq" id="WP_091834761.1">
    <property type="nucleotide sequence ID" value="NZ_FNZK01000022.1"/>
</dbReference>
<sequence length="506" mass="56841">MTDDNEKTKIALPSEGKAINWHRLIFTPYEFKNILKMKITQGINEHAHLFISGTLTDIADKENKDYVQNTNQNTPVALKYLDAAGNEKCLFQGVVTNIKQRTVAGFKHLDIEAISYSYLLDVKKISRSFQREGEPYSYIFERINSFAREYIPNLKDDVVTAEDNQDKQTTERLIIQYQETDWLFLKRLASHFNIGLTPDITFDSPKVYFGLPPDPQEDEAGPAFNVSDYQIYRNTAAFATSNSNYRTNSGVAFSENDFTYCEAESLDLLQLGQKVTFLGLTWYVKDIQTIMEKGAVNNTYTLATKQGLMQDDLYNKKLAGISLHGIVKEVTKDQVKVHLTEIDDTWDDGATWFYPYTTIYSSPDGSGWYCMPEIGDNVRVYFSNSKEAEAVAASSVNLTPSKRGERQDPNSKILSTVYGKQVLLTPGGIQVIANGNLLMTLTDEGGVSIKSDKKITLEAEEDIEITSKTSKVLVTGQNEISLSQGSSEINIQNDINIKGNKVKIQP</sequence>
<reference evidence="1 2" key="1">
    <citation type="submission" date="2016-10" db="EMBL/GenBank/DDBJ databases">
        <authorList>
            <person name="de Groot N.N."/>
        </authorList>
    </citation>
    <scope>NUCLEOTIDE SEQUENCE [LARGE SCALE GENOMIC DNA]</scope>
    <source>
        <strain evidence="1 2">DSM 2179</strain>
    </source>
</reference>
<evidence type="ECO:0000313" key="1">
    <source>
        <dbReference type="EMBL" id="SEJ89342.1"/>
    </source>
</evidence>
<organism evidence="1 2">
    <name type="scientific">Propionispira arboris</name>
    <dbReference type="NCBI Taxonomy" id="84035"/>
    <lineage>
        <taxon>Bacteria</taxon>
        <taxon>Bacillati</taxon>
        <taxon>Bacillota</taxon>
        <taxon>Negativicutes</taxon>
        <taxon>Selenomonadales</taxon>
        <taxon>Selenomonadaceae</taxon>
        <taxon>Propionispira</taxon>
    </lineage>
</organism>
<keyword evidence="2" id="KW-1185">Reference proteome</keyword>
<protein>
    <recommendedName>
        <fullName evidence="3">Phage late control gene D protein (GPD)</fullName>
    </recommendedName>
</protein>
<accession>A0A1H7CQ93</accession>
<proteinExistence type="predicted"/>
<evidence type="ECO:0008006" key="3">
    <source>
        <dbReference type="Google" id="ProtNLM"/>
    </source>
</evidence>
<dbReference type="Proteomes" id="UP000199662">
    <property type="component" value="Unassembled WGS sequence"/>
</dbReference>
<dbReference type="STRING" id="84035.SAMN05660742_12237"/>
<evidence type="ECO:0000313" key="2">
    <source>
        <dbReference type="Proteomes" id="UP000199662"/>
    </source>
</evidence>
<name>A0A1H7CQ93_9FIRM</name>